<reference evidence="1 2" key="1">
    <citation type="submission" date="2024-06" db="EMBL/GenBank/DDBJ databases">
        <title>The Natural Products Discovery Center: Release of the First 8490 Sequenced Strains for Exploring Actinobacteria Biosynthetic Diversity.</title>
        <authorList>
            <person name="Kalkreuter E."/>
            <person name="Kautsar S.A."/>
            <person name="Yang D."/>
            <person name="Bader C.D."/>
            <person name="Teijaro C.N."/>
            <person name="Fluegel L."/>
            <person name="Davis C.M."/>
            <person name="Simpson J.R."/>
            <person name="Lauterbach L."/>
            <person name="Steele A.D."/>
            <person name="Gui C."/>
            <person name="Meng S."/>
            <person name="Li G."/>
            <person name="Viehrig K."/>
            <person name="Ye F."/>
            <person name="Su P."/>
            <person name="Kiefer A.F."/>
            <person name="Nichols A."/>
            <person name="Cepeda A.J."/>
            <person name="Yan W."/>
            <person name="Fan B."/>
            <person name="Jiang Y."/>
            <person name="Adhikari A."/>
            <person name="Zheng C.-J."/>
            <person name="Schuster L."/>
            <person name="Cowan T.M."/>
            <person name="Smanski M.J."/>
            <person name="Chevrette M.G."/>
            <person name="De Carvalho L.P.S."/>
            <person name="Shen B."/>
        </authorList>
    </citation>
    <scope>NUCLEOTIDE SEQUENCE [LARGE SCALE GENOMIC DNA]</scope>
    <source>
        <strain evidence="1 2">NPDC005137</strain>
    </source>
</reference>
<dbReference type="Proteomes" id="UP001550044">
    <property type="component" value="Unassembled WGS sequence"/>
</dbReference>
<organism evidence="1 2">
    <name type="scientific">Streptomyces sp. 900116325</name>
    <dbReference type="NCBI Taxonomy" id="3154295"/>
    <lineage>
        <taxon>Bacteria</taxon>
        <taxon>Bacillati</taxon>
        <taxon>Actinomycetota</taxon>
        <taxon>Actinomycetes</taxon>
        <taxon>Kitasatosporales</taxon>
        <taxon>Streptomycetaceae</taxon>
        <taxon>Streptomyces</taxon>
    </lineage>
</organism>
<dbReference type="Gene3D" id="3.40.50.720">
    <property type="entry name" value="NAD(P)-binding Rossmann-like Domain"/>
    <property type="match status" value="1"/>
</dbReference>
<gene>
    <name evidence="1" type="ORF">ABZV61_35880</name>
</gene>
<evidence type="ECO:0000313" key="2">
    <source>
        <dbReference type="Proteomes" id="UP001550044"/>
    </source>
</evidence>
<dbReference type="EMBL" id="JBEXIP010000049">
    <property type="protein sequence ID" value="MET8438038.1"/>
    <property type="molecule type" value="Genomic_DNA"/>
</dbReference>
<name>A0ABV2UJL2_9ACTN</name>
<keyword evidence="2" id="KW-1185">Reference proteome</keyword>
<dbReference type="InterPro" id="IPR036291">
    <property type="entry name" value="NAD(P)-bd_dom_sf"/>
</dbReference>
<comment type="caution">
    <text evidence="1">The sequence shown here is derived from an EMBL/GenBank/DDBJ whole genome shotgun (WGS) entry which is preliminary data.</text>
</comment>
<proteinExistence type="predicted"/>
<accession>A0ABV2UJL2</accession>
<evidence type="ECO:0000313" key="1">
    <source>
        <dbReference type="EMBL" id="MET8438038.1"/>
    </source>
</evidence>
<sequence>MRRRRPGNRALRTDRLLAELAGTGVSATVVCPGRVATEWSGGQNQNGSDVMSARDVATATALAVERGDTVCVPGLAEAEALERLLETESALVSEGNRSVLADRYQPGF</sequence>
<protein>
    <submittedName>
        <fullName evidence="1">Uncharacterized protein</fullName>
    </submittedName>
</protein>
<dbReference type="RefSeq" id="WP_356499244.1">
    <property type="nucleotide sequence ID" value="NZ_JBEXEF010000105.1"/>
</dbReference>
<dbReference type="SUPFAM" id="SSF51735">
    <property type="entry name" value="NAD(P)-binding Rossmann-fold domains"/>
    <property type="match status" value="1"/>
</dbReference>